<dbReference type="PROSITE" id="PS50263">
    <property type="entry name" value="CN_HYDROLASE"/>
    <property type="match status" value="1"/>
</dbReference>
<feature type="domain" description="CN hydrolase" evidence="3">
    <location>
        <begin position="39"/>
        <end position="250"/>
    </location>
</feature>
<dbReference type="GO" id="GO:0006541">
    <property type="term" value="P:glutamine metabolic process"/>
    <property type="evidence" value="ECO:0007669"/>
    <property type="project" value="TreeGrafter"/>
</dbReference>
<keyword evidence="5" id="KW-1185">Reference proteome</keyword>
<dbReference type="STRING" id="210143.A0A1R3IZC0"/>
<comment type="caution">
    <text evidence="4">The sequence shown here is derived from an EMBL/GenBank/DDBJ whole genome shotgun (WGS) entry which is preliminary data.</text>
</comment>
<dbReference type="PANTHER" id="PTHR23088:SF53">
    <property type="entry name" value="OS06G0206000 PROTEIN"/>
    <property type="match status" value="1"/>
</dbReference>
<dbReference type="GO" id="GO:0006107">
    <property type="term" value="P:oxaloacetate metabolic process"/>
    <property type="evidence" value="ECO:0007669"/>
    <property type="project" value="TreeGrafter"/>
</dbReference>
<dbReference type="Gramene" id="OMO87921">
    <property type="protein sequence ID" value="OMO87921"/>
    <property type="gene ID" value="CCACVL1_08651"/>
</dbReference>
<dbReference type="PANTHER" id="PTHR23088">
    <property type="entry name" value="NITRILASE-RELATED"/>
    <property type="match status" value="1"/>
</dbReference>
<dbReference type="GO" id="GO:0006528">
    <property type="term" value="P:asparagine metabolic process"/>
    <property type="evidence" value="ECO:0007669"/>
    <property type="project" value="TreeGrafter"/>
</dbReference>
<accession>A0A1R3IZC0</accession>
<dbReference type="SUPFAM" id="SSF56317">
    <property type="entry name" value="Carbon-nitrogen hydrolase"/>
    <property type="match status" value="1"/>
</dbReference>
<dbReference type="NCBIfam" id="TIGR00756">
    <property type="entry name" value="PPR"/>
    <property type="match status" value="1"/>
</dbReference>
<dbReference type="OrthoDB" id="10250282at2759"/>
<dbReference type="GO" id="GO:0005739">
    <property type="term" value="C:mitochondrion"/>
    <property type="evidence" value="ECO:0007669"/>
    <property type="project" value="TreeGrafter"/>
</dbReference>
<gene>
    <name evidence="4" type="ORF">CCACVL1_08651</name>
</gene>
<dbReference type="Gene3D" id="3.60.110.10">
    <property type="entry name" value="Carbon-nitrogen hydrolase"/>
    <property type="match status" value="2"/>
</dbReference>
<evidence type="ECO:0000313" key="4">
    <source>
        <dbReference type="EMBL" id="OMO87921.1"/>
    </source>
</evidence>
<dbReference type="InterPro" id="IPR002885">
    <property type="entry name" value="PPR_rpt"/>
</dbReference>
<dbReference type="PROSITE" id="PS51375">
    <property type="entry name" value="PPR"/>
    <property type="match status" value="1"/>
</dbReference>
<proteinExistence type="predicted"/>
<dbReference type="Gene3D" id="1.25.40.10">
    <property type="entry name" value="Tetratricopeptide repeat domain"/>
    <property type="match status" value="1"/>
</dbReference>
<name>A0A1R3IZC0_COCAP</name>
<dbReference type="InterPro" id="IPR003010">
    <property type="entry name" value="C-N_Hydrolase"/>
</dbReference>
<evidence type="ECO:0000259" key="3">
    <source>
        <dbReference type="PROSITE" id="PS50263"/>
    </source>
</evidence>
<evidence type="ECO:0000313" key="5">
    <source>
        <dbReference type="Proteomes" id="UP000188268"/>
    </source>
</evidence>
<dbReference type="Pfam" id="PF00795">
    <property type="entry name" value="CN_hydrolase"/>
    <property type="match status" value="2"/>
</dbReference>
<dbReference type="InterPro" id="IPR011990">
    <property type="entry name" value="TPR-like_helical_dom_sf"/>
</dbReference>
<dbReference type="AlphaFoldDB" id="A0A1R3IZC0"/>
<dbReference type="GO" id="GO:0050152">
    <property type="term" value="F:omega-amidase activity"/>
    <property type="evidence" value="ECO:0007669"/>
    <property type="project" value="TreeGrafter"/>
</dbReference>
<dbReference type="Proteomes" id="UP000188268">
    <property type="component" value="Unassembled WGS sequence"/>
</dbReference>
<reference evidence="4 5" key="1">
    <citation type="submission" date="2013-09" db="EMBL/GenBank/DDBJ databases">
        <title>Corchorus capsularis genome sequencing.</title>
        <authorList>
            <person name="Alam M."/>
            <person name="Haque M.S."/>
            <person name="Islam M.S."/>
            <person name="Emdad E.M."/>
            <person name="Islam M.M."/>
            <person name="Ahmed B."/>
            <person name="Halim A."/>
            <person name="Hossen Q.M.M."/>
            <person name="Hossain M.Z."/>
            <person name="Ahmed R."/>
            <person name="Khan M.M."/>
            <person name="Islam R."/>
            <person name="Rashid M.M."/>
            <person name="Khan S.A."/>
            <person name="Rahman M.S."/>
            <person name="Alam M."/>
        </authorList>
    </citation>
    <scope>NUCLEOTIDE SEQUENCE [LARGE SCALE GENOMIC DNA]</scope>
    <source>
        <strain evidence="5">cv. CVL-1</strain>
        <tissue evidence="4">Whole seedling</tissue>
    </source>
</reference>
<feature type="repeat" description="PPR" evidence="2">
    <location>
        <begin position="240"/>
        <end position="274"/>
    </location>
</feature>
<dbReference type="InterPro" id="IPR036526">
    <property type="entry name" value="C-N_Hydrolase_sf"/>
</dbReference>
<evidence type="ECO:0000256" key="1">
    <source>
        <dbReference type="ARBA" id="ARBA00022737"/>
    </source>
</evidence>
<organism evidence="4 5">
    <name type="scientific">Corchorus capsularis</name>
    <name type="common">Jute</name>
    <dbReference type="NCBI Taxonomy" id="210143"/>
    <lineage>
        <taxon>Eukaryota</taxon>
        <taxon>Viridiplantae</taxon>
        <taxon>Streptophyta</taxon>
        <taxon>Embryophyta</taxon>
        <taxon>Tracheophyta</taxon>
        <taxon>Spermatophyta</taxon>
        <taxon>Magnoliopsida</taxon>
        <taxon>eudicotyledons</taxon>
        <taxon>Gunneridae</taxon>
        <taxon>Pentapetalae</taxon>
        <taxon>rosids</taxon>
        <taxon>malvids</taxon>
        <taxon>Malvales</taxon>
        <taxon>Malvaceae</taxon>
        <taxon>Grewioideae</taxon>
        <taxon>Apeibeae</taxon>
        <taxon>Corchorus</taxon>
    </lineage>
</organism>
<dbReference type="EMBL" id="AWWV01009135">
    <property type="protein sequence ID" value="OMO87921.1"/>
    <property type="molecule type" value="Genomic_DNA"/>
</dbReference>
<sequence>MTDTENLHMKPLLQHSGMRKMRGKHAKPLLDHLILPLLFKVGLCQLSVSPDKNQNVICAHNLIKVAAEQGARLVVLPEMGNCPYSAQSADNFAKFAEDFGDILFKESDSFAAGDEPTILDTEIGRIGIGICHDIRFPELATLYRAKGAHLICCPGAFNMSTGELLWDLCSGIHFIEQAARKQHCFDMYAKLKFVLDAQRVFDAMEEKDIVACTAMICRYTNKVGLMEQARCLFNAMEESNVVSWTAMIAGYANYGYMESAKELYDRMVEKNSVALARPAMIAGYG</sequence>
<dbReference type="Pfam" id="PF01535">
    <property type="entry name" value="PPR"/>
    <property type="match status" value="2"/>
</dbReference>
<keyword evidence="1" id="KW-0677">Repeat</keyword>
<protein>
    <recommendedName>
        <fullName evidence="3">CN hydrolase domain-containing protein</fullName>
    </recommendedName>
</protein>
<evidence type="ECO:0000256" key="2">
    <source>
        <dbReference type="PROSITE-ProRule" id="PRU00708"/>
    </source>
</evidence>